<name>A0ABT8NEY5_9BACL</name>
<dbReference type="InterPro" id="IPR036388">
    <property type="entry name" value="WH-like_DNA-bd_sf"/>
</dbReference>
<protein>
    <recommendedName>
        <fullName evidence="3">Transcriptional regulator</fullName>
    </recommendedName>
</protein>
<keyword evidence="2" id="KW-1185">Reference proteome</keyword>
<dbReference type="RefSeq" id="WP_301856900.1">
    <property type="nucleotide sequence ID" value="NZ_JAUJWU010000003.1"/>
</dbReference>
<comment type="caution">
    <text evidence="1">The sequence shown here is derived from an EMBL/GenBank/DDBJ whole genome shotgun (WGS) entry which is preliminary data.</text>
</comment>
<evidence type="ECO:0000313" key="1">
    <source>
        <dbReference type="EMBL" id="MDN7246323.1"/>
    </source>
</evidence>
<evidence type="ECO:0000313" key="2">
    <source>
        <dbReference type="Proteomes" id="UP001172142"/>
    </source>
</evidence>
<reference evidence="1 2" key="1">
    <citation type="submission" date="2023-07" db="EMBL/GenBank/DDBJ databases">
        <title>Novel species in genus Planococcus.</title>
        <authorList>
            <person name="Ning S."/>
        </authorList>
    </citation>
    <scope>NUCLEOTIDE SEQUENCE [LARGE SCALE GENOMIC DNA]</scope>
    <source>
        <strain evidence="1 2">N017</strain>
    </source>
</reference>
<accession>A0ABT8NEY5</accession>
<proteinExistence type="predicted"/>
<dbReference type="Proteomes" id="UP001172142">
    <property type="component" value="Unassembled WGS sequence"/>
</dbReference>
<evidence type="ECO:0008006" key="3">
    <source>
        <dbReference type="Google" id="ProtNLM"/>
    </source>
</evidence>
<dbReference type="Gene3D" id="1.10.10.10">
    <property type="entry name" value="Winged helix-like DNA-binding domain superfamily/Winged helix DNA-binding domain"/>
    <property type="match status" value="1"/>
</dbReference>
<organism evidence="1 2">
    <name type="scientific">Planococcus shenhongbingii</name>
    <dbReference type="NCBI Taxonomy" id="3058398"/>
    <lineage>
        <taxon>Bacteria</taxon>
        <taxon>Bacillati</taxon>
        <taxon>Bacillota</taxon>
        <taxon>Bacilli</taxon>
        <taxon>Bacillales</taxon>
        <taxon>Caryophanaceae</taxon>
        <taxon>Planococcus</taxon>
    </lineage>
</organism>
<dbReference type="EMBL" id="JAUJWU010000003">
    <property type="protein sequence ID" value="MDN7246323.1"/>
    <property type="molecule type" value="Genomic_DNA"/>
</dbReference>
<gene>
    <name evidence="1" type="ORF">QWY13_12580</name>
</gene>
<sequence length="254" mass="29882">MDQLIKELRSSLLATPDISIIKDQVWKLPIVSYDVSFNRVKRLKMDILMKMLLFAFQESDIRRAAALADMLLVEELFIRDLIDKMQRGQLIQLEKKGFKLTAKGYNYLEKGIFDEDMEGDQTLISYSAIHDDYLLTAETAHPEAEEKLPLYRYDAAKGSLKKDRMQQLLAKEMVYPEEESFQIIVTDITACIEHKTHWIPCIEFQLYDQKQDVFYARVWNTLKESWDETLAKQIEEREVVKWRKAMEQRESALG</sequence>